<accession>A0A8T2P4J8</accession>
<dbReference type="CDD" id="cd17454">
    <property type="entry name" value="MFS_NaGLT1_MFSD4B"/>
    <property type="match status" value="1"/>
</dbReference>
<feature type="compositionally biased region" description="Acidic residues" evidence="6">
    <location>
        <begin position="533"/>
        <end position="554"/>
    </location>
</feature>
<name>A0A8T2P4J8_9TELE</name>
<dbReference type="Gene3D" id="1.20.1250.20">
    <property type="entry name" value="MFS general substrate transporter like domains"/>
    <property type="match status" value="2"/>
</dbReference>
<gene>
    <name evidence="8" type="ORF">JZ751_005011</name>
</gene>
<dbReference type="GO" id="GO:0016020">
    <property type="term" value="C:membrane"/>
    <property type="evidence" value="ECO:0007669"/>
    <property type="project" value="UniProtKB-SubCell"/>
</dbReference>
<keyword evidence="4 7" id="KW-1133">Transmembrane helix</keyword>
<keyword evidence="3 7" id="KW-0812">Transmembrane</keyword>
<feature type="transmembrane region" description="Helical" evidence="7">
    <location>
        <begin position="413"/>
        <end position="436"/>
    </location>
</feature>
<comment type="subcellular location">
    <subcellularLocation>
        <location evidence="1">Membrane</location>
        <topology evidence="1">Multi-pass membrane protein</topology>
    </subcellularLocation>
</comment>
<comment type="similarity">
    <text evidence="2">Belongs to the major facilitator superfamily.</text>
</comment>
<dbReference type="FunFam" id="1.20.1250.20:FF:000508">
    <property type="entry name" value="Sodium-dependent glucose transporter 1"/>
    <property type="match status" value="1"/>
</dbReference>
<feature type="region of interest" description="Disordered" evidence="6">
    <location>
        <begin position="1"/>
        <end position="37"/>
    </location>
</feature>
<evidence type="ECO:0000256" key="3">
    <source>
        <dbReference type="ARBA" id="ARBA00022692"/>
    </source>
</evidence>
<keyword evidence="5 7" id="KW-0472">Membrane</keyword>
<feature type="compositionally biased region" description="Acidic residues" evidence="6">
    <location>
        <begin position="22"/>
        <end position="34"/>
    </location>
</feature>
<evidence type="ECO:0000256" key="2">
    <source>
        <dbReference type="ARBA" id="ARBA00008335"/>
    </source>
</evidence>
<dbReference type="EMBL" id="JAFBMS010000013">
    <property type="protein sequence ID" value="KAG9347444.1"/>
    <property type="molecule type" value="Genomic_DNA"/>
</dbReference>
<evidence type="ECO:0000256" key="1">
    <source>
        <dbReference type="ARBA" id="ARBA00004141"/>
    </source>
</evidence>
<feature type="transmembrane region" description="Helical" evidence="7">
    <location>
        <begin position="477"/>
        <end position="500"/>
    </location>
</feature>
<feature type="transmembrane region" description="Helical" evidence="7">
    <location>
        <begin position="390"/>
        <end position="407"/>
    </location>
</feature>
<keyword evidence="9" id="KW-1185">Reference proteome</keyword>
<dbReference type="OrthoDB" id="546893at2759"/>
<feature type="transmembrane region" description="Helical" evidence="7">
    <location>
        <begin position="171"/>
        <end position="196"/>
    </location>
</feature>
<dbReference type="AlphaFoldDB" id="A0A8T2P4J8"/>
<evidence type="ECO:0000256" key="6">
    <source>
        <dbReference type="SAM" id="MobiDB-lite"/>
    </source>
</evidence>
<evidence type="ECO:0000313" key="8">
    <source>
        <dbReference type="EMBL" id="KAG9347444.1"/>
    </source>
</evidence>
<feature type="region of interest" description="Disordered" evidence="6">
    <location>
        <begin position="516"/>
        <end position="554"/>
    </location>
</feature>
<feature type="transmembrane region" description="Helical" evidence="7">
    <location>
        <begin position="275"/>
        <end position="297"/>
    </location>
</feature>
<comment type="caution">
    <text evidence="8">The sequence shown here is derived from an EMBL/GenBank/DDBJ whole genome shotgun (WGS) entry which is preliminary data.</text>
</comment>
<feature type="transmembrane region" description="Helical" evidence="7">
    <location>
        <begin position="322"/>
        <end position="345"/>
    </location>
</feature>
<evidence type="ECO:0000256" key="5">
    <source>
        <dbReference type="ARBA" id="ARBA00023136"/>
    </source>
</evidence>
<organism evidence="8 9">
    <name type="scientific">Albula glossodonta</name>
    <name type="common">roundjaw bonefish</name>
    <dbReference type="NCBI Taxonomy" id="121402"/>
    <lineage>
        <taxon>Eukaryota</taxon>
        <taxon>Metazoa</taxon>
        <taxon>Chordata</taxon>
        <taxon>Craniata</taxon>
        <taxon>Vertebrata</taxon>
        <taxon>Euteleostomi</taxon>
        <taxon>Actinopterygii</taxon>
        <taxon>Neopterygii</taxon>
        <taxon>Teleostei</taxon>
        <taxon>Albuliformes</taxon>
        <taxon>Albulidae</taxon>
        <taxon>Albula</taxon>
    </lineage>
</organism>
<evidence type="ECO:0000313" key="9">
    <source>
        <dbReference type="Proteomes" id="UP000824540"/>
    </source>
</evidence>
<feature type="transmembrane region" description="Helical" evidence="7">
    <location>
        <begin position="77"/>
        <end position="100"/>
    </location>
</feature>
<sequence>MSDLVTGEPAVKKKQVRFARMEEDDDNDDQDEDTLFDKRKDARRGVKSVLKGARKLASSGSDRVSIRGGSSSDSGGCIRWLITLSLCGSFLGLGMSISVLGPTFEDLAINVRKNISNISYIFVGRSMGYIGGSVLGGVLFDFMNHHLLLGFSMLVTAFGMCAIPFCKKALLLTALMSSVGVSMGFLDTGGNVLILNTWGDQAGPHMQALHFSFAAGAFVSPIIAKLMFGNGHHLSRNATVDVHTELSPPHLGQETKAFGSVLRFPHSKSSSLKSMWAYIVIGAFILLISLLFFILYSRSSPSRERARTATGKPLVAKHHNTLILLLFFFFFWYVGAEVAYGSFIFTYAKDFAHMEQAHAAGLNSLFWGTFAAARGLAIFCATCMYPGSMILLSLVGCTLSSLLLTLFSRNKVALWSCTALYGVSMATTFPSGISWVEQYTTVTGRSAAGFVVGAALGEMVLPALVGFLLGRTQEHPVLMYLCLGTATVTSILFPVMYKLASAPSTGPGKKLRNRVQQESEDSEYRQALLDSGANEDEEEEEEGEGREMEVEGDEADQWNDADFEVIEMEDAGLLNSPNKAFPPATVVAGGLGDIPQAVAMATTVTTDQPAEPTSLSSFSEDTITLLGDSPRRKLLIALDREKRD</sequence>
<feature type="transmembrane region" description="Helical" evidence="7">
    <location>
        <begin position="208"/>
        <end position="228"/>
    </location>
</feature>
<feature type="transmembrane region" description="Helical" evidence="7">
    <location>
        <begin position="448"/>
        <end position="471"/>
    </location>
</feature>
<dbReference type="PANTHER" id="PTHR23121">
    <property type="entry name" value="SODIUM-DEPENDENT GLUCOSE TRANSPORTER 1"/>
    <property type="match status" value="1"/>
</dbReference>
<dbReference type="PANTHER" id="PTHR23121:SF9">
    <property type="entry name" value="SODIUM-DEPENDENT GLUCOSE TRANSPORTER 1"/>
    <property type="match status" value="1"/>
</dbReference>
<evidence type="ECO:0000256" key="7">
    <source>
        <dbReference type="SAM" id="Phobius"/>
    </source>
</evidence>
<dbReference type="SUPFAM" id="SSF103473">
    <property type="entry name" value="MFS general substrate transporter"/>
    <property type="match status" value="1"/>
</dbReference>
<dbReference type="Proteomes" id="UP000824540">
    <property type="component" value="Unassembled WGS sequence"/>
</dbReference>
<feature type="transmembrane region" description="Helical" evidence="7">
    <location>
        <begin position="120"/>
        <end position="140"/>
    </location>
</feature>
<evidence type="ECO:0008006" key="10">
    <source>
        <dbReference type="Google" id="ProtNLM"/>
    </source>
</evidence>
<reference evidence="8" key="1">
    <citation type="thesis" date="2021" institute="BYU ScholarsArchive" country="Provo, UT, USA">
        <title>Applications of and Algorithms for Genome Assembly and Genomic Analyses with an Emphasis on Marine Teleosts.</title>
        <authorList>
            <person name="Pickett B.D."/>
        </authorList>
    </citation>
    <scope>NUCLEOTIDE SEQUENCE</scope>
    <source>
        <strain evidence="8">HI-2016</strain>
    </source>
</reference>
<dbReference type="InterPro" id="IPR036259">
    <property type="entry name" value="MFS_trans_sf"/>
</dbReference>
<evidence type="ECO:0000256" key="4">
    <source>
        <dbReference type="ARBA" id="ARBA00022989"/>
    </source>
</evidence>
<protein>
    <recommendedName>
        <fullName evidence="10">Sodium-dependent glucose transporter 1</fullName>
    </recommendedName>
</protein>
<proteinExistence type="inferred from homology"/>